<comment type="caution">
    <text evidence="2">The sequence shown here is derived from an EMBL/GenBank/DDBJ whole genome shotgun (WGS) entry which is preliminary data.</text>
</comment>
<gene>
    <name evidence="2" type="ORF">AMORRO_LOCUS963</name>
</gene>
<feature type="region of interest" description="Disordered" evidence="1">
    <location>
        <begin position="378"/>
        <end position="426"/>
    </location>
</feature>
<evidence type="ECO:0000313" key="3">
    <source>
        <dbReference type="Proteomes" id="UP000789342"/>
    </source>
</evidence>
<dbReference type="OrthoDB" id="3363286at2759"/>
<feature type="compositionally biased region" description="Polar residues" evidence="1">
    <location>
        <begin position="391"/>
        <end position="412"/>
    </location>
</feature>
<organism evidence="2 3">
    <name type="scientific">Acaulospora morrowiae</name>
    <dbReference type="NCBI Taxonomy" id="94023"/>
    <lineage>
        <taxon>Eukaryota</taxon>
        <taxon>Fungi</taxon>
        <taxon>Fungi incertae sedis</taxon>
        <taxon>Mucoromycota</taxon>
        <taxon>Glomeromycotina</taxon>
        <taxon>Glomeromycetes</taxon>
        <taxon>Diversisporales</taxon>
        <taxon>Acaulosporaceae</taxon>
        <taxon>Acaulospora</taxon>
    </lineage>
</organism>
<keyword evidence="3" id="KW-1185">Reference proteome</keyword>
<dbReference type="Proteomes" id="UP000789342">
    <property type="component" value="Unassembled WGS sequence"/>
</dbReference>
<reference evidence="2" key="1">
    <citation type="submission" date="2021-06" db="EMBL/GenBank/DDBJ databases">
        <authorList>
            <person name="Kallberg Y."/>
            <person name="Tangrot J."/>
            <person name="Rosling A."/>
        </authorList>
    </citation>
    <scope>NUCLEOTIDE SEQUENCE</scope>
    <source>
        <strain evidence="2">CL551</strain>
    </source>
</reference>
<protein>
    <submittedName>
        <fullName evidence="2">18283_t:CDS:1</fullName>
    </submittedName>
</protein>
<evidence type="ECO:0000256" key="1">
    <source>
        <dbReference type="SAM" id="MobiDB-lite"/>
    </source>
</evidence>
<dbReference type="EMBL" id="CAJVPV010000341">
    <property type="protein sequence ID" value="CAG8452371.1"/>
    <property type="molecule type" value="Genomic_DNA"/>
</dbReference>
<proteinExistence type="predicted"/>
<sequence length="507" mass="58869">MILHRFANPQTSMKWSPAATFTINRVRQYRKRASNSSGRSYPENGFRNQLQKNLRPEQYSGQEGTIIDKGKGRLTEIRNNPITNGVATFVHHRQHGGHRENAVIDKGSWKVINANEQRNEEKSKVYYNIDEESFESILLDPEGPYSYNFPRQKRAPPPETWDFRHLPEFEQKVIMNPYAAIIGSHIRKCFYHERWFPSDFLVRFIRANDRMTDSTWIVPDFVSADGAKRPGKGRWLKASSEVVQIVAKEGKHKVIDNVAFWRPDMHDHIWKMLVENTTERLQRLFTIVPSRRFPARRDRVLLDVLSEIPFPRNLDQSSVNTAELDDLGDISTSLRFIGKNINKENEEGEESETQRFYINNIKPIDGLQCVFELQLPKHQPKSRGSYGGSNGDISPTSMREVSQESSEPSEYFQQADEPEESKIPPRPFGAIYPVTYRVLNENDEFVKYQTQFVPFYNVYSIWGMKGIARFKGFMKIPSHQNPRLGLVTHQNTKQLAVCLWKLRGFVV</sequence>
<name>A0A9N8YTX2_9GLOM</name>
<dbReference type="AlphaFoldDB" id="A0A9N8YTX2"/>
<accession>A0A9N8YTX2</accession>
<evidence type="ECO:0000313" key="2">
    <source>
        <dbReference type="EMBL" id="CAG8452371.1"/>
    </source>
</evidence>